<evidence type="ECO:0000256" key="1">
    <source>
        <dbReference type="SAM" id="Phobius"/>
    </source>
</evidence>
<protein>
    <submittedName>
        <fullName evidence="2">Putative alkylated DNA repair protein</fullName>
    </submittedName>
</protein>
<keyword evidence="1" id="KW-0472">Membrane</keyword>
<organism evidence="2 3">
    <name type="scientific">Zymobacter palmae</name>
    <dbReference type="NCBI Taxonomy" id="33074"/>
    <lineage>
        <taxon>Bacteria</taxon>
        <taxon>Pseudomonadati</taxon>
        <taxon>Pseudomonadota</taxon>
        <taxon>Gammaproteobacteria</taxon>
        <taxon>Oceanospirillales</taxon>
        <taxon>Halomonadaceae</taxon>
        <taxon>Zymobacter group</taxon>
        <taxon>Zymobacter</taxon>
    </lineage>
</organism>
<sequence length="86" mass="8996">MDIISWLATGMIVGLIMGAITPRALNVGFLGSMGMGALGAVVLCFLASIVGLFPEQQFSWMGVLIAVIGAVGGHIVMMLFRKLSKV</sequence>
<feature type="transmembrane region" description="Helical" evidence="1">
    <location>
        <begin position="37"/>
        <end position="54"/>
    </location>
</feature>
<dbReference type="Proteomes" id="UP000267342">
    <property type="component" value="Chromosome"/>
</dbReference>
<keyword evidence="1" id="KW-0812">Transmembrane</keyword>
<evidence type="ECO:0000313" key="3">
    <source>
        <dbReference type="Proteomes" id="UP000267342"/>
    </source>
</evidence>
<dbReference type="OrthoDB" id="6184309at2"/>
<feature type="transmembrane region" description="Helical" evidence="1">
    <location>
        <begin position="60"/>
        <end position="80"/>
    </location>
</feature>
<dbReference type="EMBL" id="AP018933">
    <property type="protein sequence ID" value="BBG30958.1"/>
    <property type="molecule type" value="Genomic_DNA"/>
</dbReference>
<name>A0A348HH56_9GAMM</name>
<keyword evidence="3" id="KW-1185">Reference proteome</keyword>
<reference evidence="2 3" key="1">
    <citation type="submission" date="2018-09" db="EMBL/GenBank/DDBJ databases">
        <title>Zymobacter palmae IAM14233 (=T109) whole genome analysis.</title>
        <authorList>
            <person name="Yanase H."/>
        </authorList>
    </citation>
    <scope>NUCLEOTIDE SEQUENCE [LARGE SCALE GENOMIC DNA]</scope>
    <source>
        <strain evidence="2 3">IAM14233</strain>
    </source>
</reference>
<evidence type="ECO:0000313" key="2">
    <source>
        <dbReference type="EMBL" id="BBG30958.1"/>
    </source>
</evidence>
<proteinExistence type="predicted"/>
<dbReference type="RefSeq" id="WP_027706215.1">
    <property type="nucleotide sequence ID" value="NZ_AP018933.1"/>
</dbReference>
<gene>
    <name evidence="2" type="ORF">ZBT109_2225</name>
</gene>
<feature type="transmembrane region" description="Helical" evidence="1">
    <location>
        <begin position="6"/>
        <end position="25"/>
    </location>
</feature>
<accession>A0A348HH56</accession>
<dbReference type="AlphaFoldDB" id="A0A348HH56"/>
<keyword evidence="1" id="KW-1133">Transmembrane helix</keyword>
<dbReference type="KEGG" id="zpl:ZBT109_2225"/>